<proteinExistence type="predicted"/>
<dbReference type="AlphaFoldDB" id="A0A4Y2CWH0"/>
<feature type="region of interest" description="Disordered" evidence="1">
    <location>
        <begin position="51"/>
        <end position="81"/>
    </location>
</feature>
<gene>
    <name evidence="2" type="ORF">AVEN_230048_1</name>
</gene>
<reference evidence="2 3" key="1">
    <citation type="journal article" date="2019" name="Sci. Rep.">
        <title>Orb-weaving spider Araneus ventricosus genome elucidates the spidroin gene catalogue.</title>
        <authorList>
            <person name="Kono N."/>
            <person name="Nakamura H."/>
            <person name="Ohtoshi R."/>
            <person name="Moran D.A.P."/>
            <person name="Shinohara A."/>
            <person name="Yoshida Y."/>
            <person name="Fujiwara M."/>
            <person name="Mori M."/>
            <person name="Tomita M."/>
            <person name="Arakawa K."/>
        </authorList>
    </citation>
    <scope>NUCLEOTIDE SEQUENCE [LARGE SCALE GENOMIC DNA]</scope>
</reference>
<comment type="caution">
    <text evidence="2">The sequence shown here is derived from an EMBL/GenBank/DDBJ whole genome shotgun (WGS) entry which is preliminary data.</text>
</comment>
<dbReference type="Proteomes" id="UP000499080">
    <property type="component" value="Unassembled WGS sequence"/>
</dbReference>
<feature type="compositionally biased region" description="Polar residues" evidence="1">
    <location>
        <begin position="61"/>
        <end position="70"/>
    </location>
</feature>
<protein>
    <submittedName>
        <fullName evidence="2">Uncharacterized protein</fullName>
    </submittedName>
</protein>
<name>A0A4Y2CWH0_ARAVE</name>
<evidence type="ECO:0000256" key="1">
    <source>
        <dbReference type="SAM" id="MobiDB-lite"/>
    </source>
</evidence>
<dbReference type="EMBL" id="BGPR01000244">
    <property type="protein sequence ID" value="GBM07615.1"/>
    <property type="molecule type" value="Genomic_DNA"/>
</dbReference>
<evidence type="ECO:0000313" key="3">
    <source>
        <dbReference type="Proteomes" id="UP000499080"/>
    </source>
</evidence>
<accession>A0A4Y2CWH0</accession>
<keyword evidence="3" id="KW-1185">Reference proteome</keyword>
<sequence length="122" mass="13868">MHDPSSIGSNSTPHHYCIPPGIKRLLIYRAVAWSHLKWKWNVKVIQVLNPSRSEATRETNKLLQSNPTSKRTPEEATLRQMSKNRGSAYGSFAPRPSGVSNNKATTYLKIYYEQAKELLTQI</sequence>
<evidence type="ECO:0000313" key="2">
    <source>
        <dbReference type="EMBL" id="GBM07615.1"/>
    </source>
</evidence>
<organism evidence="2 3">
    <name type="scientific">Araneus ventricosus</name>
    <name type="common">Orbweaver spider</name>
    <name type="synonym">Epeira ventricosa</name>
    <dbReference type="NCBI Taxonomy" id="182803"/>
    <lineage>
        <taxon>Eukaryota</taxon>
        <taxon>Metazoa</taxon>
        <taxon>Ecdysozoa</taxon>
        <taxon>Arthropoda</taxon>
        <taxon>Chelicerata</taxon>
        <taxon>Arachnida</taxon>
        <taxon>Araneae</taxon>
        <taxon>Araneomorphae</taxon>
        <taxon>Entelegynae</taxon>
        <taxon>Araneoidea</taxon>
        <taxon>Araneidae</taxon>
        <taxon>Araneus</taxon>
    </lineage>
</organism>